<evidence type="ECO:0000313" key="2">
    <source>
        <dbReference type="EMBL" id="OOK63638.1"/>
    </source>
</evidence>
<organism evidence="2 3">
    <name type="scientific">Mycobacterium kansasii</name>
    <dbReference type="NCBI Taxonomy" id="1768"/>
    <lineage>
        <taxon>Bacteria</taxon>
        <taxon>Bacillati</taxon>
        <taxon>Actinomycetota</taxon>
        <taxon>Actinomycetes</taxon>
        <taxon>Mycobacteriales</taxon>
        <taxon>Mycobacteriaceae</taxon>
        <taxon>Mycobacterium</taxon>
    </lineage>
</organism>
<accession>A0A1V3WA56</accession>
<name>A0A1V3WA56_MYCKA</name>
<sequence>MPLNAAPHVSDAEQATRASSSSARDLQVFAGVSVASVPISN</sequence>
<gene>
    <name evidence="2" type="ORF">BZL30_9430</name>
</gene>
<dbReference type="Proteomes" id="UP000189229">
    <property type="component" value="Unassembled WGS sequence"/>
</dbReference>
<protein>
    <submittedName>
        <fullName evidence="2">Uncharacterized protein</fullName>
    </submittedName>
</protein>
<comment type="caution">
    <text evidence="2">The sequence shown here is derived from an EMBL/GenBank/DDBJ whole genome shotgun (WGS) entry which is preliminary data.</text>
</comment>
<reference evidence="2 3" key="1">
    <citation type="submission" date="2017-02" db="EMBL/GenBank/DDBJ databases">
        <title>Complete genome sequences of Mycobacterium kansasii strains isolated from rhesus macaques.</title>
        <authorList>
            <person name="Panda A."/>
            <person name="Nagaraj S."/>
            <person name="Zhao X."/>
            <person name="Tettelin H."/>
            <person name="Detolla L.J."/>
        </authorList>
    </citation>
    <scope>NUCLEOTIDE SEQUENCE [LARGE SCALE GENOMIC DNA]</scope>
    <source>
        <strain evidence="2 3">11-3813</strain>
    </source>
</reference>
<proteinExistence type="predicted"/>
<dbReference type="AlphaFoldDB" id="A0A1V3WA56"/>
<evidence type="ECO:0000256" key="1">
    <source>
        <dbReference type="SAM" id="MobiDB-lite"/>
    </source>
</evidence>
<feature type="region of interest" description="Disordered" evidence="1">
    <location>
        <begin position="1"/>
        <end position="23"/>
    </location>
</feature>
<evidence type="ECO:0000313" key="3">
    <source>
        <dbReference type="Proteomes" id="UP000189229"/>
    </source>
</evidence>
<dbReference type="EMBL" id="MVBM01000017">
    <property type="protein sequence ID" value="OOK63638.1"/>
    <property type="molecule type" value="Genomic_DNA"/>
</dbReference>